<name>A0A1Y5Z3A4_BACCE</name>
<dbReference type="GeneID" id="92800247"/>
<comment type="caution">
    <text evidence="1">The sequence shown here is derived from an EMBL/GenBank/DDBJ whole genome shotgun (WGS) entry which is preliminary data.</text>
</comment>
<organism evidence="1 2">
    <name type="scientific">Bacillus cereus</name>
    <dbReference type="NCBI Taxonomy" id="1396"/>
    <lineage>
        <taxon>Bacteria</taxon>
        <taxon>Bacillati</taxon>
        <taxon>Bacillota</taxon>
        <taxon>Bacilli</taxon>
        <taxon>Bacillales</taxon>
        <taxon>Bacillaceae</taxon>
        <taxon>Bacillus</taxon>
        <taxon>Bacillus cereus group</taxon>
    </lineage>
</organism>
<sequence length="183" mass="21920">MKYPICPYCASEQKIRNGVLLPKCDFCGADLRDKNTGCLRLVSDKGERFNFQKMKTNIFEEHAMQSVEILKTYHSFDLYILLKEIREKRELLYMGYEIFLKAAKQDIEFEKNAEKELLVFNDWTRRMYVIENILIERQGYFPSNITDKVLQYMWDQMKHSKQNKMIVHRNNCNEPNHINTDCV</sequence>
<reference evidence="1 2" key="1">
    <citation type="submission" date="2017-09" db="EMBL/GenBank/DDBJ databases">
        <title>Large-scale bioinformatics analysis of Bacillus genomes uncovers conserved roles of natural products in bacterial physiology.</title>
        <authorList>
            <consortium name="Agbiome Team Llc"/>
            <person name="Bleich R.M."/>
            <person name="Grubbs K.J."/>
            <person name="Santa Maria K.C."/>
            <person name="Allen S.E."/>
            <person name="Farag S."/>
            <person name="Shank E.A."/>
            <person name="Bowers A."/>
        </authorList>
    </citation>
    <scope>NUCLEOTIDE SEQUENCE [LARGE SCALE GENOMIC DNA]</scope>
    <source>
        <strain evidence="1 2">AFS022681</strain>
    </source>
</reference>
<accession>A0A1Y5Z3A4</accession>
<dbReference type="AlphaFoldDB" id="A0A1Y5Z3A4"/>
<dbReference type="RefSeq" id="WP_000876892.1">
    <property type="nucleotide sequence ID" value="NZ_AP022989.1"/>
</dbReference>
<dbReference type="Proteomes" id="UP000220032">
    <property type="component" value="Unassembled WGS sequence"/>
</dbReference>
<protein>
    <submittedName>
        <fullName evidence="1">Uncharacterized protein</fullName>
    </submittedName>
</protein>
<dbReference type="EMBL" id="NTRR01000026">
    <property type="protein sequence ID" value="PFE13444.1"/>
    <property type="molecule type" value="Genomic_DNA"/>
</dbReference>
<evidence type="ECO:0000313" key="1">
    <source>
        <dbReference type="EMBL" id="PFE13444.1"/>
    </source>
</evidence>
<proteinExistence type="predicted"/>
<evidence type="ECO:0000313" key="2">
    <source>
        <dbReference type="Proteomes" id="UP000220032"/>
    </source>
</evidence>
<gene>
    <name evidence="1" type="ORF">CN307_17820</name>
</gene>